<keyword evidence="4" id="KW-0963">Cytoplasm</keyword>
<gene>
    <name evidence="10" type="ORF">g.12892</name>
</gene>
<dbReference type="GO" id="GO:0046872">
    <property type="term" value="F:metal ion binding"/>
    <property type="evidence" value="ECO:0007669"/>
    <property type="project" value="UniProtKB-KW"/>
</dbReference>
<evidence type="ECO:0000256" key="7">
    <source>
        <dbReference type="ARBA" id="ARBA00022917"/>
    </source>
</evidence>
<evidence type="ECO:0000256" key="2">
    <source>
        <dbReference type="ARBA" id="ARBA00004496"/>
    </source>
</evidence>
<organism evidence="10">
    <name type="scientific">Clastoptera arizonana</name>
    <name type="common">Arizona spittle bug</name>
    <dbReference type="NCBI Taxonomy" id="38151"/>
    <lineage>
        <taxon>Eukaryota</taxon>
        <taxon>Metazoa</taxon>
        <taxon>Ecdysozoa</taxon>
        <taxon>Arthropoda</taxon>
        <taxon>Hexapoda</taxon>
        <taxon>Insecta</taxon>
        <taxon>Pterygota</taxon>
        <taxon>Neoptera</taxon>
        <taxon>Paraneoptera</taxon>
        <taxon>Hemiptera</taxon>
        <taxon>Auchenorrhyncha</taxon>
        <taxon>Cercopoidea</taxon>
        <taxon>Clastopteridae</taxon>
        <taxon>Clastoptera</taxon>
    </lineage>
</organism>
<accession>A0A1B6BYN1</accession>
<evidence type="ECO:0000256" key="1">
    <source>
        <dbReference type="ARBA" id="ARBA00001947"/>
    </source>
</evidence>
<dbReference type="GO" id="GO:0006419">
    <property type="term" value="P:alanyl-tRNA aminoacylation"/>
    <property type="evidence" value="ECO:0007669"/>
    <property type="project" value="InterPro"/>
</dbReference>
<dbReference type="PANTHER" id="PTHR43462:SF1">
    <property type="entry name" value="ALANYL-TRNA EDITING PROTEIN AARSD1"/>
    <property type="match status" value="1"/>
</dbReference>
<dbReference type="GO" id="GO:0003676">
    <property type="term" value="F:nucleic acid binding"/>
    <property type="evidence" value="ECO:0007669"/>
    <property type="project" value="InterPro"/>
</dbReference>
<dbReference type="PROSITE" id="PS50860">
    <property type="entry name" value="AA_TRNA_LIGASE_II_ALA"/>
    <property type="match status" value="1"/>
</dbReference>
<dbReference type="SMART" id="SM00863">
    <property type="entry name" value="tRNA_SAD"/>
    <property type="match status" value="1"/>
</dbReference>
<keyword evidence="7" id="KW-0648">Protein biosynthesis</keyword>
<evidence type="ECO:0000256" key="6">
    <source>
        <dbReference type="ARBA" id="ARBA00022833"/>
    </source>
</evidence>
<dbReference type="GO" id="GO:0005524">
    <property type="term" value="F:ATP binding"/>
    <property type="evidence" value="ECO:0007669"/>
    <property type="project" value="InterPro"/>
</dbReference>
<dbReference type="Gene3D" id="2.40.30.130">
    <property type="match status" value="1"/>
</dbReference>
<evidence type="ECO:0000256" key="8">
    <source>
        <dbReference type="ARBA" id="ARBA00053555"/>
    </source>
</evidence>
<evidence type="ECO:0000259" key="9">
    <source>
        <dbReference type="PROSITE" id="PS50860"/>
    </source>
</evidence>
<reference evidence="10" key="1">
    <citation type="submission" date="2015-12" db="EMBL/GenBank/DDBJ databases">
        <title>De novo transcriptome assembly of four potential Pierce s Disease insect vectors from Arizona vineyards.</title>
        <authorList>
            <person name="Tassone E.E."/>
        </authorList>
    </citation>
    <scope>NUCLEOTIDE SEQUENCE</scope>
</reference>
<dbReference type="GO" id="GO:0002196">
    <property type="term" value="F:Ser-tRNA(Ala) deacylase activity"/>
    <property type="evidence" value="ECO:0007669"/>
    <property type="project" value="TreeGrafter"/>
</dbReference>
<dbReference type="InterPro" id="IPR018165">
    <property type="entry name" value="Ala-tRNA-synth_IIc_core"/>
</dbReference>
<feature type="domain" description="Alanyl-transfer RNA synthetases family profile" evidence="9">
    <location>
        <begin position="1"/>
        <end position="257"/>
    </location>
</feature>
<dbReference type="EMBL" id="GEDC01031203">
    <property type="protein sequence ID" value="JAS06095.1"/>
    <property type="molecule type" value="Transcribed_RNA"/>
</dbReference>
<dbReference type="Gene3D" id="3.30.980.10">
    <property type="entry name" value="Threonyl-trna Synthetase, Chain A, domain 2"/>
    <property type="match status" value="1"/>
</dbReference>
<evidence type="ECO:0000313" key="10">
    <source>
        <dbReference type="EMBL" id="JAS06095.1"/>
    </source>
</evidence>
<dbReference type="SUPFAM" id="SSF55186">
    <property type="entry name" value="ThrRS/AlaRS common domain"/>
    <property type="match status" value="1"/>
</dbReference>
<sequence length="412" mass="46227">MVFACQENSFLKEFKTTVSSCKKSQIKTLVNQKQTILSGYDVVFDDTILFPEGGGQPCDLGKLQFLTDGNECEIPVIRVSRRGSEAIHFIETEIKEGQSVKQVLNWERRFDHMQQHSGQHLITAVADKSFGCATLSWWLGEDISYIELDTPEFNNINELEKIVNDYILAATPVIVNVYEADNDELKKVRTRGLPDDHRGPVRVISIEGVDNNMCCGTHVSNLNQLQCIKVIKVEKGNKGHSLLYFLSGSRVLNQMGKMMQREQALTSILKNSPLVHAELVDKLQKSTKTTSKYLQALLKDLAVLEAAKIKQIVPKPTHYALHRKEGDSDFMNTLIREINDQDILLFLTVGEEKSCGNMVLYGKPEFVEALGPKICALLEGKGAGKGSKFQAKVRNLSTKEKASELIESYFKK</sequence>
<name>A0A1B6BYN1_9HEMI</name>
<evidence type="ECO:0000256" key="4">
    <source>
        <dbReference type="ARBA" id="ARBA00022490"/>
    </source>
</evidence>
<dbReference type="PANTHER" id="PTHR43462">
    <property type="entry name" value="ALANYL-TRNA EDITING PROTEIN"/>
    <property type="match status" value="1"/>
</dbReference>
<comment type="subcellular location">
    <subcellularLocation>
        <location evidence="2">Cytoplasm</location>
    </subcellularLocation>
</comment>
<dbReference type="InterPro" id="IPR012947">
    <property type="entry name" value="tRNA_SAD"/>
</dbReference>
<dbReference type="InterPro" id="IPR051335">
    <property type="entry name" value="Alanyl-tRNA_Editing_Enzymes"/>
</dbReference>
<dbReference type="GO" id="GO:0004813">
    <property type="term" value="F:alanine-tRNA ligase activity"/>
    <property type="evidence" value="ECO:0007669"/>
    <property type="project" value="InterPro"/>
</dbReference>
<dbReference type="SUPFAM" id="SSF50447">
    <property type="entry name" value="Translation proteins"/>
    <property type="match status" value="1"/>
</dbReference>
<dbReference type="GO" id="GO:0005737">
    <property type="term" value="C:cytoplasm"/>
    <property type="evidence" value="ECO:0007669"/>
    <property type="project" value="UniProtKB-SubCell"/>
</dbReference>
<dbReference type="InterPro" id="IPR018163">
    <property type="entry name" value="Thr/Ala-tRNA-synth_IIc_edit"/>
</dbReference>
<comment type="function">
    <text evidence="8">Functions in trans to edit the amino acid moiety from incorrectly charged tRNA(Ala).</text>
</comment>
<comment type="cofactor">
    <cofactor evidence="1">
        <name>Zn(2+)</name>
        <dbReference type="ChEBI" id="CHEBI:29105"/>
    </cofactor>
</comment>
<dbReference type="AlphaFoldDB" id="A0A1B6BYN1"/>
<dbReference type="Pfam" id="PF07973">
    <property type="entry name" value="tRNA_SAD"/>
    <property type="match status" value="1"/>
</dbReference>
<proteinExistence type="inferred from homology"/>
<dbReference type="FunFam" id="3.30.980.10:FF:000007">
    <property type="entry name" value="alanyl-tRNA editing protein Aarsd1"/>
    <property type="match status" value="1"/>
</dbReference>
<dbReference type="FunFam" id="2.40.30.130:FF:000003">
    <property type="entry name" value="alanyl-tRNA editing protein Aarsd1"/>
    <property type="match status" value="1"/>
</dbReference>
<dbReference type="InterPro" id="IPR009000">
    <property type="entry name" value="Transl_B-barrel_sf"/>
</dbReference>
<evidence type="ECO:0000256" key="5">
    <source>
        <dbReference type="ARBA" id="ARBA00022723"/>
    </source>
</evidence>
<evidence type="ECO:0000256" key="3">
    <source>
        <dbReference type="ARBA" id="ARBA00008429"/>
    </source>
</evidence>
<comment type="similarity">
    <text evidence="3">Belongs to the class-II aminoacyl-tRNA synthetase family. Alax-L subfamily.</text>
</comment>
<keyword evidence="5" id="KW-0479">Metal-binding</keyword>
<protein>
    <recommendedName>
        <fullName evidence="9">Alanyl-transfer RNA synthetases family profile domain-containing protein</fullName>
    </recommendedName>
</protein>
<keyword evidence="6" id="KW-0862">Zinc</keyword>